<feature type="signal peptide" evidence="2">
    <location>
        <begin position="1"/>
        <end position="25"/>
    </location>
</feature>
<name>A0A4Y8ZKQ7_9SPHN</name>
<evidence type="ECO:0000256" key="1">
    <source>
        <dbReference type="SAM" id="MobiDB-lite"/>
    </source>
</evidence>
<keyword evidence="4" id="KW-1185">Reference proteome</keyword>
<dbReference type="AlphaFoldDB" id="A0A4Y8ZKQ7"/>
<dbReference type="Proteomes" id="UP000298213">
    <property type="component" value="Unassembled WGS sequence"/>
</dbReference>
<protein>
    <submittedName>
        <fullName evidence="3">Uncharacterized protein</fullName>
    </submittedName>
</protein>
<keyword evidence="2" id="KW-0732">Signal</keyword>
<organism evidence="3 4">
    <name type="scientific">Sphingomonas parva</name>
    <dbReference type="NCBI Taxonomy" id="2555898"/>
    <lineage>
        <taxon>Bacteria</taxon>
        <taxon>Pseudomonadati</taxon>
        <taxon>Pseudomonadota</taxon>
        <taxon>Alphaproteobacteria</taxon>
        <taxon>Sphingomonadales</taxon>
        <taxon>Sphingomonadaceae</taxon>
        <taxon>Sphingomonas</taxon>
    </lineage>
</organism>
<gene>
    <name evidence="3" type="ORF">E2493_19590</name>
</gene>
<evidence type="ECO:0000313" key="3">
    <source>
        <dbReference type="EMBL" id="TFI56544.1"/>
    </source>
</evidence>
<accession>A0A4Y8ZKQ7</accession>
<feature type="chain" id="PRO_5021492848" evidence="2">
    <location>
        <begin position="26"/>
        <end position="599"/>
    </location>
</feature>
<reference evidence="3 4" key="1">
    <citation type="submission" date="2019-03" db="EMBL/GenBank/DDBJ databases">
        <title>Genome sequence of Sphingomonas sp. 17J27-24.</title>
        <authorList>
            <person name="Kim M."/>
            <person name="Maeng S."/>
            <person name="Sathiyaraj S."/>
        </authorList>
    </citation>
    <scope>NUCLEOTIDE SEQUENCE [LARGE SCALE GENOMIC DNA]</scope>
    <source>
        <strain evidence="3 4">17J27-24</strain>
    </source>
</reference>
<dbReference type="EMBL" id="SPDV01000069">
    <property type="protein sequence ID" value="TFI56544.1"/>
    <property type="molecule type" value="Genomic_DNA"/>
</dbReference>
<feature type="region of interest" description="Disordered" evidence="1">
    <location>
        <begin position="27"/>
        <end position="75"/>
    </location>
</feature>
<dbReference type="OrthoDB" id="7388088at2"/>
<comment type="caution">
    <text evidence="3">The sequence shown here is derived from an EMBL/GenBank/DDBJ whole genome shotgun (WGS) entry which is preliminary data.</text>
</comment>
<feature type="compositionally biased region" description="Low complexity" evidence="1">
    <location>
        <begin position="64"/>
        <end position="75"/>
    </location>
</feature>
<sequence length="599" mass="63913">MKRWRSKILLLAGVAGLGFALPALGQRETPEPLLPPGFGDQDTAPTPAPPSPDTEESGAPAGNALPPVAAEPSVAASDRPVIENAAVEDLEDLAAQEIVPPIEIPEESRRPTNIVGPLRAENWGLGFNAFGSAHGRLLTSLMGRLDAPLPSRWTSILLRRALLSEVPAPRQVNEVDWVAERAWLLLRMGEADSARMLVQAIDVDQYTPRMFTVAVQTALATADPAALCPLVGPGKAVSEERFWPLAEAMCAALSGDAARASALIDQQRRRMGETIDLLLAEKVVGAGTNTRRAVTIQWDGVDSVNSWRFGLASATGLKIPDALMRSAGPHVRAWEAQAPMIPIEQRLKSAQDAATIGVFSNAALVDIHSLVGDATDPSEIEASVAGRLRRAYASPTYGARIGAMRDLWGDEEIGGDRYGRLILTAAAAAEVPALESQSNRAEDLIASAMSAGFDRRASRWGRIVDAMGDDGDRAWSILAVGTPRPVVDVSRSRVEAFVDRDGGHRGRMLVAALAGLGRLEDPASLGVDPAPRSRWAQMITAAARNRQPGTVALLAAVGMQTGGWQGVPPHHLYQMLRALRQVGLDYEARMIAAEAMTRL</sequence>
<evidence type="ECO:0000256" key="2">
    <source>
        <dbReference type="SAM" id="SignalP"/>
    </source>
</evidence>
<dbReference type="RefSeq" id="WP_135090263.1">
    <property type="nucleotide sequence ID" value="NZ_SPDV01000069.1"/>
</dbReference>
<proteinExistence type="predicted"/>
<evidence type="ECO:0000313" key="4">
    <source>
        <dbReference type="Proteomes" id="UP000298213"/>
    </source>
</evidence>